<feature type="transmembrane region" description="Helical" evidence="8">
    <location>
        <begin position="112"/>
        <end position="131"/>
    </location>
</feature>
<keyword evidence="3" id="KW-0813">Transport</keyword>
<comment type="caution">
    <text evidence="10">The sequence shown here is derived from an EMBL/GenBank/DDBJ whole genome shotgun (WGS) entry which is preliminary data.</text>
</comment>
<feature type="transmembrane region" description="Helical" evidence="8">
    <location>
        <begin position="143"/>
        <end position="164"/>
    </location>
</feature>
<feature type="transmembrane region" description="Helical" evidence="8">
    <location>
        <begin position="54"/>
        <end position="72"/>
    </location>
</feature>
<dbReference type="CDD" id="cd17324">
    <property type="entry name" value="MFS_NepI_like"/>
    <property type="match status" value="1"/>
</dbReference>
<evidence type="ECO:0000259" key="9">
    <source>
        <dbReference type="PROSITE" id="PS50850"/>
    </source>
</evidence>
<feature type="transmembrane region" description="Helical" evidence="8">
    <location>
        <begin position="287"/>
        <end position="304"/>
    </location>
</feature>
<sequence length="413" mass="43469">MTAQAPAIRRGTPAFIRANIAFFLSAFSVFASLYSVQPLLPMFAQYWVRDAGTASLALSATTATMAMALIPASMLADRLGRRRLIVGALLITAALGCLLPLTQVWWQLITLRTLMGVTLAGIPAVAMVYLSEEMDPEALGFSMGLYIGGTALGGMAGRVISGILSDLLGWRLGTGILAALILLAALAVALLLPQPRHSLRDPIRLPELWRRCRASFDDAALPWLFAASFLLMGGFVTLYNYAGFRLALPPFLLSHSAIAAIFLVYILGSASSTWAGGLSQRLGRRKVFWGLVALQGLGVAITAIPSTPVIIIGLAIATIGFFAAHGVASAWVTRRARIGKAQASAIYLVAYYLGASILGTLGGYAWTAWAWPGVMLVSGGAALLALLVAIRLAFVAPLPVPDTPVSPLPPGGV</sequence>
<feature type="domain" description="Major facilitator superfamily (MFS) profile" evidence="9">
    <location>
        <begin position="14"/>
        <end position="397"/>
    </location>
</feature>
<keyword evidence="7 8" id="KW-0472">Membrane</keyword>
<dbReference type="PATRIC" id="fig|429727.3.peg.839"/>
<comment type="subcellular location">
    <subcellularLocation>
        <location evidence="1">Cell membrane</location>
        <topology evidence="1">Multi-pass membrane protein</topology>
    </subcellularLocation>
</comment>
<keyword evidence="11" id="KW-1185">Reference proteome</keyword>
<organism evidence="10 11">
    <name type="scientific">Devosia chinhatensis</name>
    <dbReference type="NCBI Taxonomy" id="429727"/>
    <lineage>
        <taxon>Bacteria</taxon>
        <taxon>Pseudomonadati</taxon>
        <taxon>Pseudomonadota</taxon>
        <taxon>Alphaproteobacteria</taxon>
        <taxon>Hyphomicrobiales</taxon>
        <taxon>Devosiaceae</taxon>
        <taxon>Devosia</taxon>
    </lineage>
</organism>
<dbReference type="Gene3D" id="1.20.1250.20">
    <property type="entry name" value="MFS general substrate transporter like domains"/>
    <property type="match status" value="1"/>
</dbReference>
<dbReference type="InterPro" id="IPR005829">
    <property type="entry name" value="Sugar_transporter_CS"/>
</dbReference>
<dbReference type="PANTHER" id="PTHR43271">
    <property type="entry name" value="BLL2771 PROTEIN"/>
    <property type="match status" value="1"/>
</dbReference>
<keyword evidence="4" id="KW-1003">Cell membrane</keyword>
<feature type="transmembrane region" description="Helical" evidence="8">
    <location>
        <begin position="220"/>
        <end position="241"/>
    </location>
</feature>
<keyword evidence="5 8" id="KW-0812">Transmembrane</keyword>
<feature type="transmembrane region" description="Helical" evidence="8">
    <location>
        <begin position="373"/>
        <end position="394"/>
    </location>
</feature>
<evidence type="ECO:0000256" key="2">
    <source>
        <dbReference type="ARBA" id="ARBA00008335"/>
    </source>
</evidence>
<feature type="transmembrane region" description="Helical" evidence="8">
    <location>
        <begin position="310"/>
        <end position="333"/>
    </location>
</feature>
<dbReference type="Pfam" id="PF07690">
    <property type="entry name" value="MFS_1"/>
    <property type="match status" value="1"/>
</dbReference>
<gene>
    <name evidence="10" type="ORF">VE26_04040</name>
</gene>
<dbReference type="STRING" id="429727.VE26_04040"/>
<evidence type="ECO:0000313" key="10">
    <source>
        <dbReference type="EMBL" id="KKB09174.1"/>
    </source>
</evidence>
<dbReference type="OrthoDB" id="63984at2"/>
<dbReference type="AlphaFoldDB" id="A0A0F5FJW1"/>
<feature type="transmembrane region" description="Helical" evidence="8">
    <location>
        <begin position="247"/>
        <end position="267"/>
    </location>
</feature>
<evidence type="ECO:0000256" key="7">
    <source>
        <dbReference type="ARBA" id="ARBA00023136"/>
    </source>
</evidence>
<dbReference type="PANTHER" id="PTHR43271:SF1">
    <property type="entry name" value="INNER MEMBRANE TRANSPORT PROTEIN YNFM"/>
    <property type="match status" value="1"/>
</dbReference>
<evidence type="ECO:0000256" key="8">
    <source>
        <dbReference type="SAM" id="Phobius"/>
    </source>
</evidence>
<dbReference type="GO" id="GO:0022857">
    <property type="term" value="F:transmembrane transporter activity"/>
    <property type="evidence" value="ECO:0007669"/>
    <property type="project" value="InterPro"/>
</dbReference>
<dbReference type="InterPro" id="IPR011701">
    <property type="entry name" value="MFS"/>
</dbReference>
<name>A0A0F5FJW1_9HYPH</name>
<dbReference type="GO" id="GO:0005886">
    <property type="term" value="C:plasma membrane"/>
    <property type="evidence" value="ECO:0007669"/>
    <property type="project" value="UniProtKB-SubCell"/>
</dbReference>
<protein>
    <recommendedName>
        <fullName evidence="9">Major facilitator superfamily (MFS) profile domain-containing protein</fullName>
    </recommendedName>
</protein>
<feature type="transmembrane region" description="Helical" evidence="8">
    <location>
        <begin position="345"/>
        <end position="367"/>
    </location>
</feature>
<evidence type="ECO:0000256" key="5">
    <source>
        <dbReference type="ARBA" id="ARBA00022692"/>
    </source>
</evidence>
<evidence type="ECO:0000256" key="1">
    <source>
        <dbReference type="ARBA" id="ARBA00004651"/>
    </source>
</evidence>
<reference evidence="10 11" key="1">
    <citation type="submission" date="2015-03" db="EMBL/GenBank/DDBJ databases">
        <authorList>
            <person name="Hassan Y."/>
            <person name="Lepp D."/>
            <person name="Li X.-Z."/>
            <person name="Zhou T."/>
        </authorList>
    </citation>
    <scope>NUCLEOTIDE SEQUENCE [LARGE SCALE GENOMIC DNA]</scope>
    <source>
        <strain evidence="10 11">IPL18</strain>
    </source>
</reference>
<evidence type="ECO:0000256" key="6">
    <source>
        <dbReference type="ARBA" id="ARBA00022989"/>
    </source>
</evidence>
<accession>A0A0F5FJW1</accession>
<dbReference type="PROSITE" id="PS50850">
    <property type="entry name" value="MFS"/>
    <property type="match status" value="1"/>
</dbReference>
<evidence type="ECO:0000256" key="3">
    <source>
        <dbReference type="ARBA" id="ARBA00022448"/>
    </source>
</evidence>
<evidence type="ECO:0000256" key="4">
    <source>
        <dbReference type="ARBA" id="ARBA00022475"/>
    </source>
</evidence>
<feature type="transmembrane region" description="Helical" evidence="8">
    <location>
        <begin position="14"/>
        <end position="34"/>
    </location>
</feature>
<feature type="transmembrane region" description="Helical" evidence="8">
    <location>
        <begin position="84"/>
        <end position="106"/>
    </location>
</feature>
<keyword evidence="6 8" id="KW-1133">Transmembrane helix</keyword>
<proteinExistence type="inferred from homology"/>
<dbReference type="InterPro" id="IPR036259">
    <property type="entry name" value="MFS_trans_sf"/>
</dbReference>
<comment type="similarity">
    <text evidence="2">Belongs to the major facilitator superfamily.</text>
</comment>
<dbReference type="EMBL" id="JZEY01000054">
    <property type="protein sequence ID" value="KKB09174.1"/>
    <property type="molecule type" value="Genomic_DNA"/>
</dbReference>
<dbReference type="RefSeq" id="WP_046103864.1">
    <property type="nucleotide sequence ID" value="NZ_JZEY01000054.1"/>
</dbReference>
<feature type="transmembrane region" description="Helical" evidence="8">
    <location>
        <begin position="170"/>
        <end position="192"/>
    </location>
</feature>
<dbReference type="PROSITE" id="PS00216">
    <property type="entry name" value="SUGAR_TRANSPORT_1"/>
    <property type="match status" value="1"/>
</dbReference>
<dbReference type="InterPro" id="IPR020846">
    <property type="entry name" value="MFS_dom"/>
</dbReference>
<dbReference type="Proteomes" id="UP000033649">
    <property type="component" value="Unassembled WGS sequence"/>
</dbReference>
<evidence type="ECO:0000313" key="11">
    <source>
        <dbReference type="Proteomes" id="UP000033649"/>
    </source>
</evidence>
<dbReference type="SUPFAM" id="SSF103473">
    <property type="entry name" value="MFS general substrate transporter"/>
    <property type="match status" value="1"/>
</dbReference>